<feature type="signal peptide" evidence="1">
    <location>
        <begin position="1"/>
        <end position="26"/>
    </location>
</feature>
<feature type="domain" description="SLH" evidence="2">
    <location>
        <begin position="658"/>
        <end position="719"/>
    </location>
</feature>
<name>A0ABT4GI27_9BACL</name>
<dbReference type="Pfam" id="PF00395">
    <property type="entry name" value="SLH"/>
    <property type="match status" value="1"/>
</dbReference>
<keyword evidence="1" id="KW-0732">Signal</keyword>
<reference evidence="3 4" key="1">
    <citation type="submission" date="2022-05" db="EMBL/GenBank/DDBJ databases">
        <title>Genome Sequencing of Bee-Associated Microbes.</title>
        <authorList>
            <person name="Dunlap C."/>
        </authorList>
    </citation>
    <scope>NUCLEOTIDE SEQUENCE [LARGE SCALE GENOMIC DNA]</scope>
    <source>
        <strain evidence="3 4">NRRL B-14421</strain>
    </source>
</reference>
<evidence type="ECO:0000256" key="1">
    <source>
        <dbReference type="SAM" id="SignalP"/>
    </source>
</evidence>
<accession>A0ABT4GI27</accession>
<evidence type="ECO:0000313" key="3">
    <source>
        <dbReference type="EMBL" id="MCY9695867.1"/>
    </source>
</evidence>
<sequence length="786" mass="87037">MKLIKQAGTLVLASTLLLTAAPGVWAVEAGVGSTSIAPPVNPGKEDKQLDAKITKEQAIERVKTYITLPEGYTFQSISLNAYYNMNGRNFPTWNINYTKMVKDRNYGSLNVSINGLDGTLTSFSVNDNDPDHKPSYPPKVDFKAAKEVASAFISKVNPDKQKELVYNDAEENAFRTPLNGNYQYNIRFDRSVGGVPFAPNGMNVTVNGEGQVTNYNYNWDDIVTFQQNVTPISKENAAQKFRDKANLSLLYQIPYGAKGKKLPITSYMMGGFSLNAETGEIWSPVKGMEDTEGNKPLTDKPLAAKPSATLDLTKEEAIKKVTTVFNLSPDYKIQEASYNESTNPETGETNSNWNLSWNETSEKDSKVKIVGKGAWASVNSKTGEITNFSSYIPYGPDANKDIEGKIALEAAITTGVDFVKKQLPAYTDQLSLRVQTAKNYSEDQLKHMRNWDISFKRVIDGVNAGNEEVTVSIDRVTGQIVGYHFSISNLPYPQQKPQVLAIDKAKDLWLAQFDIKLNYMAQGSGFIGGIPLEKYRVMVAAGDVPQSMDMKTDGKLDAKLVYSLVPKFNREPFLLDAQTGQWRNSETGDVISLDKVTVSDIDNHWAKNELQLMLDYQALDVKDGKVNPDQTIQRGELVKMLVIAMNGGNGGIYYGAERKASFADVSKSSPYFAYVENAVDRGLLDVGADFNPEAAMNREEMAQLIVKALGYKSLTKFDGIFNSNFADAAKLKHVGDAAIVVGLNIMTLDEGQFVPGQEVTKAQAASAFYRFLQRRSELQEQPRYYY</sequence>
<dbReference type="InterPro" id="IPR032599">
    <property type="entry name" value="YcdB/YcdC_rep_domain"/>
</dbReference>
<dbReference type="PROSITE" id="PS51272">
    <property type="entry name" value="SLH"/>
    <property type="match status" value="2"/>
</dbReference>
<organism evidence="3 4">
    <name type="scientific">Paenibacillus alginolyticus</name>
    <dbReference type="NCBI Taxonomy" id="59839"/>
    <lineage>
        <taxon>Bacteria</taxon>
        <taxon>Bacillati</taxon>
        <taxon>Bacillota</taxon>
        <taxon>Bacilli</taxon>
        <taxon>Bacillales</taxon>
        <taxon>Paenibacillaceae</taxon>
        <taxon>Paenibacillus</taxon>
    </lineage>
</organism>
<gene>
    <name evidence="3" type="ORF">M5X19_23600</name>
</gene>
<keyword evidence="4" id="KW-1185">Reference proteome</keyword>
<feature type="domain" description="SLH" evidence="2">
    <location>
        <begin position="593"/>
        <end position="655"/>
    </location>
</feature>
<evidence type="ECO:0000313" key="4">
    <source>
        <dbReference type="Proteomes" id="UP001527099"/>
    </source>
</evidence>
<protein>
    <submittedName>
        <fullName evidence="3">S-layer homology domain-containing protein</fullName>
    </submittedName>
</protein>
<dbReference type="Proteomes" id="UP001527099">
    <property type="component" value="Unassembled WGS sequence"/>
</dbReference>
<dbReference type="RefSeq" id="WP_268617031.1">
    <property type="nucleotide sequence ID" value="NZ_JAMDMX010000081.1"/>
</dbReference>
<dbReference type="InterPro" id="IPR001119">
    <property type="entry name" value="SLH_dom"/>
</dbReference>
<proteinExistence type="predicted"/>
<dbReference type="EMBL" id="JAMDMX010000081">
    <property type="protein sequence ID" value="MCY9695867.1"/>
    <property type="molecule type" value="Genomic_DNA"/>
</dbReference>
<dbReference type="Pfam" id="PF16244">
    <property type="entry name" value="DUF4901"/>
    <property type="match status" value="2"/>
</dbReference>
<comment type="caution">
    <text evidence="3">The sequence shown here is derived from an EMBL/GenBank/DDBJ whole genome shotgun (WGS) entry which is preliminary data.</text>
</comment>
<feature type="chain" id="PRO_5045447254" evidence="1">
    <location>
        <begin position="27"/>
        <end position="786"/>
    </location>
</feature>
<evidence type="ECO:0000259" key="2">
    <source>
        <dbReference type="PROSITE" id="PS51272"/>
    </source>
</evidence>